<dbReference type="eggNOG" id="COG2226">
    <property type="taxonomic scope" value="Bacteria"/>
</dbReference>
<evidence type="ECO:0000313" key="5">
    <source>
        <dbReference type="EMBL" id="EFB76983.1"/>
    </source>
</evidence>
<dbReference type="InterPro" id="IPR041698">
    <property type="entry name" value="Methyltransf_25"/>
</dbReference>
<sequence>MTPALAQALRCPVCGGPLLLVGRSLRCPKAHSFDLAKEGYANLLAIQKKHAADPGDGKEMVRARRAFLSAGYYAPLMKVLAELCAGLPHAHMVDAGCGEGSYDRYLQDALPEAQIVGFDLSKEAVRLAAKRVPEAAFCVGGSFSAPVRDGWADLLLNIFSPFAGTEFHRMLRPGGFLVYAVPTARHLYGLKQVLYATPYENEVKQTAYDGFAFVEEREAAASITLEGESVQ</sequence>
<feature type="binding site" evidence="2">
    <location>
        <begin position="99"/>
        <end position="100"/>
    </location>
    <ligand>
        <name>S-adenosyl-L-methionine</name>
        <dbReference type="ChEBI" id="CHEBI:59789"/>
    </ligand>
</feature>
<gene>
    <name evidence="5" type="ORF">SUBVAR_04605</name>
</gene>
<dbReference type="STRING" id="411471.SUBVAR_04605"/>
<feature type="binding site" evidence="2">
    <location>
        <position position="73"/>
    </location>
    <ligand>
        <name>S-adenosyl-L-methionine</name>
        <dbReference type="ChEBI" id="CHEBI:59789"/>
    </ligand>
</feature>
<evidence type="ECO:0000259" key="4">
    <source>
        <dbReference type="Pfam" id="PF21302"/>
    </source>
</evidence>
<feature type="binding site" evidence="1">
    <location>
        <position position="31"/>
    </location>
    <ligand>
        <name>Zn(2+)</name>
        <dbReference type="ChEBI" id="CHEBI:29105"/>
    </ligand>
</feature>
<dbReference type="PIRSF" id="PIRSF018249">
    <property type="entry name" value="MyrA_prd"/>
    <property type="match status" value="1"/>
</dbReference>
<name>D1PJN5_9FIRM</name>
<evidence type="ECO:0000256" key="2">
    <source>
        <dbReference type="PIRSR" id="PIRSR018249-2"/>
    </source>
</evidence>
<feature type="binding site" evidence="2">
    <location>
        <position position="186"/>
    </location>
    <ligand>
        <name>S-adenosyl-L-methionine</name>
        <dbReference type="ChEBI" id="CHEBI:59789"/>
    </ligand>
</feature>
<feature type="binding site" evidence="1">
    <location>
        <position position="11"/>
    </location>
    <ligand>
        <name>Zn(2+)</name>
        <dbReference type="ChEBI" id="CHEBI:29105"/>
    </ligand>
</feature>
<accession>D1PJN5</accession>
<dbReference type="InterPro" id="IPR048647">
    <property type="entry name" value="RlmA_N"/>
</dbReference>
<evidence type="ECO:0000256" key="1">
    <source>
        <dbReference type="PIRSR" id="PIRSR018249-1"/>
    </source>
</evidence>
<keyword evidence="5" id="KW-0489">Methyltransferase</keyword>
<feature type="domain" description="23S rRNA (guanine(745)-N(1))-methyltransferase N-terminal" evidence="4">
    <location>
        <begin position="10"/>
        <end position="51"/>
    </location>
</feature>
<feature type="binding site" evidence="1">
    <location>
        <position position="27"/>
    </location>
    <ligand>
        <name>Zn(2+)</name>
        <dbReference type="ChEBI" id="CHEBI:29105"/>
    </ligand>
</feature>
<dbReference type="EMBL" id="ACBY02000014">
    <property type="protein sequence ID" value="EFB76983.1"/>
    <property type="molecule type" value="Genomic_DNA"/>
</dbReference>
<dbReference type="SUPFAM" id="SSF53335">
    <property type="entry name" value="S-adenosyl-L-methionine-dependent methyltransferases"/>
    <property type="match status" value="1"/>
</dbReference>
<dbReference type="Pfam" id="PF13649">
    <property type="entry name" value="Methyltransf_25"/>
    <property type="match status" value="1"/>
</dbReference>
<keyword evidence="6" id="KW-1185">Reference proteome</keyword>
<dbReference type="Gene3D" id="3.40.50.150">
    <property type="entry name" value="Vaccinia Virus protein VP39"/>
    <property type="match status" value="1"/>
</dbReference>
<proteinExistence type="predicted"/>
<comment type="caution">
    <text evidence="5">The sequence shown here is derived from an EMBL/GenBank/DDBJ whole genome shotgun (WGS) entry which is preliminary data.</text>
</comment>
<dbReference type="InterPro" id="IPR016718">
    <property type="entry name" value="rRNA_m1G-MeTrfase_A_prd"/>
</dbReference>
<dbReference type="AlphaFoldDB" id="D1PJN5"/>
<reference evidence="5" key="1">
    <citation type="submission" date="2009-12" db="EMBL/GenBank/DDBJ databases">
        <authorList>
            <person name="Weinstock G."/>
            <person name="Sodergren E."/>
            <person name="Clifton S."/>
            <person name="Fulton L."/>
            <person name="Fulton B."/>
            <person name="Courtney L."/>
            <person name="Fronick C."/>
            <person name="Harrison M."/>
            <person name="Strong C."/>
            <person name="Farmer C."/>
            <person name="Delahaunty K."/>
            <person name="Markovic C."/>
            <person name="Hall O."/>
            <person name="Minx P."/>
            <person name="Tomlinson C."/>
            <person name="Mitreva M."/>
            <person name="Nelson J."/>
            <person name="Hou S."/>
            <person name="Wollam A."/>
            <person name="Pepin K.H."/>
            <person name="Johnson M."/>
            <person name="Bhonagiri V."/>
            <person name="Nash W.E."/>
            <person name="Warren W."/>
            <person name="Chinwalla A."/>
            <person name="Mardis E.R."/>
            <person name="Wilson R.K."/>
        </authorList>
    </citation>
    <scope>NUCLEOTIDE SEQUENCE [LARGE SCALE GENOMIC DNA]</scope>
    <source>
        <strain evidence="5">DSM 15176</strain>
    </source>
</reference>
<dbReference type="Proteomes" id="UP000003438">
    <property type="component" value="Unassembled WGS sequence"/>
</dbReference>
<dbReference type="GO" id="GO:0032259">
    <property type="term" value="P:methylation"/>
    <property type="evidence" value="ECO:0007669"/>
    <property type="project" value="UniProtKB-KW"/>
</dbReference>
<dbReference type="GO" id="GO:0008168">
    <property type="term" value="F:methyltransferase activity"/>
    <property type="evidence" value="ECO:0007669"/>
    <property type="project" value="UniProtKB-KW"/>
</dbReference>
<dbReference type="RefSeq" id="WP_007046036.1">
    <property type="nucleotide sequence ID" value="NZ_GG704769.1"/>
</dbReference>
<protein>
    <submittedName>
        <fullName evidence="5">Methyltransferase domain protein</fullName>
    </submittedName>
</protein>
<dbReference type="CDD" id="cd02440">
    <property type="entry name" value="AdoMet_MTases"/>
    <property type="match status" value="1"/>
</dbReference>
<dbReference type="HOGENOM" id="CLU_050931_0_0_9"/>
<keyword evidence="5" id="KW-0808">Transferase</keyword>
<evidence type="ECO:0000259" key="3">
    <source>
        <dbReference type="Pfam" id="PF13649"/>
    </source>
</evidence>
<keyword evidence="2" id="KW-0949">S-adenosyl-L-methionine</keyword>
<keyword evidence="1" id="KW-0479">Metal-binding</keyword>
<feature type="domain" description="Methyltransferase" evidence="3">
    <location>
        <begin position="93"/>
        <end position="175"/>
    </location>
</feature>
<organism evidence="5 6">
    <name type="scientific">Subdoligranulum variabile DSM 15176</name>
    <dbReference type="NCBI Taxonomy" id="411471"/>
    <lineage>
        <taxon>Bacteria</taxon>
        <taxon>Bacillati</taxon>
        <taxon>Bacillota</taxon>
        <taxon>Clostridia</taxon>
        <taxon>Eubacteriales</taxon>
        <taxon>Oscillospiraceae</taxon>
        <taxon>Subdoligranulum</taxon>
    </lineage>
</organism>
<dbReference type="GO" id="GO:0046872">
    <property type="term" value="F:metal ion binding"/>
    <property type="evidence" value="ECO:0007669"/>
    <property type="project" value="UniProtKB-KW"/>
</dbReference>
<dbReference type="Pfam" id="PF21302">
    <property type="entry name" value="Zn_ribbon_RlmA"/>
    <property type="match status" value="1"/>
</dbReference>
<dbReference type="InterPro" id="IPR029063">
    <property type="entry name" value="SAM-dependent_MTases_sf"/>
</dbReference>
<evidence type="ECO:0000313" key="6">
    <source>
        <dbReference type="Proteomes" id="UP000003438"/>
    </source>
</evidence>
<keyword evidence="1" id="KW-0862">Zinc</keyword>
<feature type="binding site" evidence="1">
    <location>
        <position position="14"/>
    </location>
    <ligand>
        <name>Zn(2+)</name>
        <dbReference type="ChEBI" id="CHEBI:29105"/>
    </ligand>
</feature>